<evidence type="ECO:0000313" key="3">
    <source>
        <dbReference type="Proteomes" id="UP000198420"/>
    </source>
</evidence>
<feature type="transmembrane region" description="Helical" evidence="1">
    <location>
        <begin position="155"/>
        <end position="175"/>
    </location>
</feature>
<name>A0A239DND2_9ACTN</name>
<protein>
    <submittedName>
        <fullName evidence="2">Uncharacterized protein</fullName>
    </submittedName>
</protein>
<dbReference type="EMBL" id="FZNP01000015">
    <property type="protein sequence ID" value="SNS33273.1"/>
    <property type="molecule type" value="Genomic_DNA"/>
</dbReference>
<keyword evidence="3" id="KW-1185">Reference proteome</keyword>
<feature type="transmembrane region" description="Helical" evidence="1">
    <location>
        <begin position="28"/>
        <end position="46"/>
    </location>
</feature>
<sequence length="186" mass="20304">MHMAIKLIHKVPATSDTERPAPRWALRLAYALPLLLLPSCLWRLPFAFHFPMGQVQDTSLPRLAISIPYVFGLSILTEASALAAIGLVSRWGEVLPAWVPIVGGRRVPPMLVVIPAALGGLVMTVVTVMMGLTRFGVIDGTPYENIWWEALAETAITPIAAWGPILLALTAAYHLRRRQPAPTGCR</sequence>
<keyword evidence="1" id="KW-1133">Transmembrane helix</keyword>
<keyword evidence="1" id="KW-0812">Transmembrane</keyword>
<dbReference type="AlphaFoldDB" id="A0A239DND2"/>
<keyword evidence="1" id="KW-0472">Membrane</keyword>
<proteinExistence type="predicted"/>
<feature type="transmembrane region" description="Helical" evidence="1">
    <location>
        <begin position="110"/>
        <end position="135"/>
    </location>
</feature>
<feature type="transmembrane region" description="Helical" evidence="1">
    <location>
        <begin position="66"/>
        <end position="89"/>
    </location>
</feature>
<evidence type="ECO:0000313" key="2">
    <source>
        <dbReference type="EMBL" id="SNS33273.1"/>
    </source>
</evidence>
<accession>A0A239DND2</accession>
<evidence type="ECO:0000256" key="1">
    <source>
        <dbReference type="SAM" id="Phobius"/>
    </source>
</evidence>
<dbReference type="Proteomes" id="UP000198420">
    <property type="component" value="Unassembled WGS sequence"/>
</dbReference>
<gene>
    <name evidence="2" type="ORF">SAMN06265355_11551</name>
</gene>
<reference evidence="3" key="1">
    <citation type="submission" date="2017-06" db="EMBL/GenBank/DDBJ databases">
        <authorList>
            <person name="Varghese N."/>
            <person name="Submissions S."/>
        </authorList>
    </citation>
    <scope>NUCLEOTIDE SEQUENCE [LARGE SCALE GENOMIC DNA]</scope>
    <source>
        <strain evidence="3">DSM 44485</strain>
    </source>
</reference>
<organism evidence="2 3">
    <name type="scientific">Actinomadura mexicana</name>
    <dbReference type="NCBI Taxonomy" id="134959"/>
    <lineage>
        <taxon>Bacteria</taxon>
        <taxon>Bacillati</taxon>
        <taxon>Actinomycetota</taxon>
        <taxon>Actinomycetes</taxon>
        <taxon>Streptosporangiales</taxon>
        <taxon>Thermomonosporaceae</taxon>
        <taxon>Actinomadura</taxon>
    </lineage>
</organism>